<dbReference type="RefSeq" id="WP_047916298.1">
    <property type="nucleotide sequence ID" value="NZ_LN774769.1"/>
</dbReference>
<gene>
    <name evidence="2 3" type="primary">aguA</name>
    <name evidence="3" type="ORF">LACPI_2111</name>
</gene>
<keyword evidence="1 2" id="KW-0378">Hydrolase</keyword>
<dbReference type="NCBIfam" id="NF010070">
    <property type="entry name" value="PRK13551.1"/>
    <property type="match status" value="1"/>
</dbReference>
<dbReference type="HOGENOM" id="CLU_037682_1_0_9"/>
<dbReference type="GO" id="GO:0009446">
    <property type="term" value="P:putrescine biosynthetic process"/>
    <property type="evidence" value="ECO:0007669"/>
    <property type="project" value="InterPro"/>
</dbReference>
<dbReference type="InterPro" id="IPR017754">
    <property type="entry name" value="Agmatine_deiminase"/>
</dbReference>
<sequence length="365" mass="40665">MAKRISGTTPKADGFRMPGEFEAQEQVWMIWPERPDNWRDGAKPVQKSFANVAKAISQFTKMTVVVSQAQYANCRQELPGKIRVLEMSNNDAWVRDCGPSFVINDKGGIRANDWEFNAWGGLVDGLYFPWDQDELVARKIAEIEGIDTYKTDNFVLEGGSFHVDGQGTVLTTEMCLLSEGRNPEMSKSEIEAKLCAYLNCEKVLWLKDGIDPDETNGHVDDVACFVAPGEVACIYTEDKTSPFYTQSQAAYQTLIGMTDAKERALKVHKLCCPKKAITIKGEFAIDSVEGTMPREDGDICITSYMNFLITNGGVIVPQYGDENDQLALEQIRGMFPERKVVGVDTLEIVYGGGNIHCVTQQQPKR</sequence>
<evidence type="ECO:0000256" key="1">
    <source>
        <dbReference type="ARBA" id="ARBA00022801"/>
    </source>
</evidence>
<dbReference type="EMBL" id="LN774769">
    <property type="protein sequence ID" value="CEN29311.1"/>
    <property type="molecule type" value="Genomic_DNA"/>
</dbReference>
<protein>
    <recommendedName>
        <fullName evidence="2">Putative agmatine deiminase</fullName>
        <ecNumber evidence="2">3.5.3.12</ecNumber>
    </recommendedName>
    <alternativeName>
        <fullName evidence="2">Agmatine iminohydrolase</fullName>
    </alternativeName>
</protein>
<dbReference type="SUPFAM" id="SSF55909">
    <property type="entry name" value="Pentein"/>
    <property type="match status" value="1"/>
</dbReference>
<dbReference type="InterPro" id="IPR007466">
    <property type="entry name" value="Peptidyl-Arg-deiminase_porph"/>
</dbReference>
<feature type="active site" description="Amidino-cysteine intermediate" evidence="2">
    <location>
        <position position="357"/>
    </location>
</feature>
<dbReference type="PANTHER" id="PTHR31377">
    <property type="entry name" value="AGMATINE DEIMINASE-RELATED"/>
    <property type="match status" value="1"/>
</dbReference>
<organism evidence="3 4">
    <name type="scientific">Pseudolactococcus piscium MKFS47</name>
    <dbReference type="NCBI Taxonomy" id="297352"/>
    <lineage>
        <taxon>Bacteria</taxon>
        <taxon>Bacillati</taxon>
        <taxon>Bacillota</taxon>
        <taxon>Bacilli</taxon>
        <taxon>Lactobacillales</taxon>
        <taxon>Streptococcaceae</taxon>
        <taxon>Pseudolactococcus</taxon>
    </lineage>
</organism>
<comment type="similarity">
    <text evidence="2">Belongs to the agmatine deiminase family.</text>
</comment>
<evidence type="ECO:0000313" key="4">
    <source>
        <dbReference type="Proteomes" id="UP000033166"/>
    </source>
</evidence>
<dbReference type="STRING" id="1364.LP2241_50482"/>
<dbReference type="Proteomes" id="UP000033166">
    <property type="component" value="Chromosome I"/>
</dbReference>
<dbReference type="Gene3D" id="3.75.10.10">
    <property type="entry name" value="L-arginine/glycine Amidinotransferase, Chain A"/>
    <property type="match status" value="1"/>
</dbReference>
<evidence type="ECO:0000256" key="2">
    <source>
        <dbReference type="HAMAP-Rule" id="MF_01841"/>
    </source>
</evidence>
<dbReference type="NCBIfam" id="TIGR03380">
    <property type="entry name" value="agmatine_aguA"/>
    <property type="match status" value="1"/>
</dbReference>
<dbReference type="Pfam" id="PF04371">
    <property type="entry name" value="PAD_porph"/>
    <property type="match status" value="1"/>
</dbReference>
<dbReference type="AlphaFoldDB" id="A0A0D6DZV1"/>
<accession>A0A0D6DZV1</accession>
<dbReference type="HAMAP" id="MF_01841">
    <property type="entry name" value="Agmatine_deimin"/>
    <property type="match status" value="1"/>
</dbReference>
<evidence type="ECO:0000313" key="3">
    <source>
        <dbReference type="EMBL" id="CEN29311.1"/>
    </source>
</evidence>
<dbReference type="KEGG" id="lpk:LACPI_2111"/>
<comment type="catalytic activity">
    <reaction evidence="2">
        <text>agmatine + H2O = N-carbamoylputrescine + NH4(+)</text>
        <dbReference type="Rhea" id="RHEA:18037"/>
        <dbReference type="ChEBI" id="CHEBI:15377"/>
        <dbReference type="ChEBI" id="CHEBI:28938"/>
        <dbReference type="ChEBI" id="CHEBI:58145"/>
        <dbReference type="ChEBI" id="CHEBI:58318"/>
        <dbReference type="EC" id="3.5.3.12"/>
    </reaction>
</comment>
<dbReference type="GO" id="GO:0004668">
    <property type="term" value="F:protein-arginine deiminase activity"/>
    <property type="evidence" value="ECO:0007669"/>
    <property type="project" value="InterPro"/>
</dbReference>
<proteinExistence type="inferred from homology"/>
<dbReference type="PANTHER" id="PTHR31377:SF0">
    <property type="entry name" value="AGMATINE DEIMINASE-RELATED"/>
    <property type="match status" value="1"/>
</dbReference>
<dbReference type="GO" id="GO:0047632">
    <property type="term" value="F:agmatine deiminase activity"/>
    <property type="evidence" value="ECO:0007669"/>
    <property type="project" value="UniProtKB-UniRule"/>
</dbReference>
<dbReference type="EC" id="3.5.3.12" evidence="2"/>
<name>A0A0D6DZV1_9LACT</name>
<reference evidence="4" key="1">
    <citation type="submission" date="2015-01" db="EMBL/GenBank/DDBJ databases">
        <authorList>
            <person name="Andreevskaya M."/>
        </authorList>
    </citation>
    <scope>NUCLEOTIDE SEQUENCE [LARGE SCALE GENOMIC DNA]</scope>
    <source>
        <strain evidence="4">MKFS47</strain>
    </source>
</reference>